<dbReference type="Proteomes" id="UP001271007">
    <property type="component" value="Unassembled WGS sequence"/>
</dbReference>
<gene>
    <name evidence="1" type="ORF">LTR09_007552</name>
</gene>
<name>A0AAJ0DCA7_9PEZI</name>
<dbReference type="EMBL" id="JAWDJX010000027">
    <property type="protein sequence ID" value="KAK3051156.1"/>
    <property type="molecule type" value="Genomic_DNA"/>
</dbReference>
<sequence>MTTVSAYTYAERLATFEGHWDDCMTTARCLAATGHISDRPPLESLEAGSRCVTCSAFVRKGLSTRAFGDNGSQDYLEYFRGFRFHLPHCQRLQVRIPLDPQALLGGLHGNGFQSLVSKFEKFSPGTKSATPTQRFPQTSSLFSLPTELRLEIYAQVLPHLDDVTEIVPLNRDSARVISKAGYEKTGPRDTTKHNVLRTCRAINDEASDLLYSSSTFRFAASKTMYLFLRSIGKRGRQLVHSVDVYCGSREDAMAFALLASCEQLQYLTVRLPRPKILPPRSPLWCVDGMSCLLSLSGLRSVKFGFCESSFGCMDDSRSDADVIRKALTRPKGAAGSLRTINGYLDV</sequence>
<dbReference type="InterPro" id="IPR038883">
    <property type="entry name" value="AN11006-like"/>
</dbReference>
<dbReference type="AlphaFoldDB" id="A0AAJ0DCA7"/>
<evidence type="ECO:0008006" key="3">
    <source>
        <dbReference type="Google" id="ProtNLM"/>
    </source>
</evidence>
<dbReference type="PANTHER" id="PTHR42085">
    <property type="entry name" value="F-BOX DOMAIN-CONTAINING PROTEIN"/>
    <property type="match status" value="1"/>
</dbReference>
<keyword evidence="2" id="KW-1185">Reference proteome</keyword>
<evidence type="ECO:0000313" key="1">
    <source>
        <dbReference type="EMBL" id="KAK3051156.1"/>
    </source>
</evidence>
<accession>A0AAJ0DCA7</accession>
<dbReference type="PANTHER" id="PTHR42085:SF2">
    <property type="entry name" value="F-BOX DOMAIN-CONTAINING PROTEIN"/>
    <property type="match status" value="1"/>
</dbReference>
<comment type="caution">
    <text evidence="1">The sequence shown here is derived from an EMBL/GenBank/DDBJ whole genome shotgun (WGS) entry which is preliminary data.</text>
</comment>
<protein>
    <recommendedName>
        <fullName evidence="3">F-box domain-containing protein</fullName>
    </recommendedName>
</protein>
<organism evidence="1 2">
    <name type="scientific">Extremus antarcticus</name>
    <dbReference type="NCBI Taxonomy" id="702011"/>
    <lineage>
        <taxon>Eukaryota</taxon>
        <taxon>Fungi</taxon>
        <taxon>Dikarya</taxon>
        <taxon>Ascomycota</taxon>
        <taxon>Pezizomycotina</taxon>
        <taxon>Dothideomycetes</taxon>
        <taxon>Dothideomycetidae</taxon>
        <taxon>Mycosphaerellales</taxon>
        <taxon>Extremaceae</taxon>
        <taxon>Extremus</taxon>
    </lineage>
</organism>
<proteinExistence type="predicted"/>
<reference evidence="1" key="1">
    <citation type="submission" date="2023-04" db="EMBL/GenBank/DDBJ databases">
        <title>Black Yeasts Isolated from many extreme environments.</title>
        <authorList>
            <person name="Coleine C."/>
            <person name="Stajich J.E."/>
            <person name="Selbmann L."/>
        </authorList>
    </citation>
    <scope>NUCLEOTIDE SEQUENCE</scope>
    <source>
        <strain evidence="1">CCFEE 5312</strain>
    </source>
</reference>
<evidence type="ECO:0000313" key="2">
    <source>
        <dbReference type="Proteomes" id="UP001271007"/>
    </source>
</evidence>